<proteinExistence type="predicted"/>
<dbReference type="PROSITE" id="PS50851">
    <property type="entry name" value="CHEW"/>
    <property type="match status" value="1"/>
</dbReference>
<evidence type="ECO:0000256" key="11">
    <source>
        <dbReference type="ARBA" id="ARBA00035100"/>
    </source>
</evidence>
<feature type="domain" description="Histidine kinase" evidence="14">
    <location>
        <begin position="266"/>
        <end position="517"/>
    </location>
</feature>
<dbReference type="FunFam" id="2.30.30.40:FF:000048">
    <property type="entry name" value="Chemotaxis protein CheA, putative"/>
    <property type="match status" value="1"/>
</dbReference>
<accession>A0A6G7VHP0</accession>
<evidence type="ECO:0000256" key="13">
    <source>
        <dbReference type="SAM" id="MobiDB-lite"/>
    </source>
</evidence>
<dbReference type="KEGG" id="mon:G8E03_00160"/>
<keyword evidence="6" id="KW-0808">Transferase</keyword>
<evidence type="ECO:0000256" key="7">
    <source>
        <dbReference type="ARBA" id="ARBA00022741"/>
    </source>
</evidence>
<dbReference type="Gene3D" id="2.30.30.40">
    <property type="entry name" value="SH3 Domains"/>
    <property type="match status" value="1"/>
</dbReference>
<dbReference type="PANTHER" id="PTHR43395:SF10">
    <property type="entry name" value="CHEMOTAXIS PROTEIN CHEA"/>
    <property type="match status" value="1"/>
</dbReference>
<dbReference type="PROSITE" id="PS50109">
    <property type="entry name" value="HIS_KIN"/>
    <property type="match status" value="1"/>
</dbReference>
<comment type="catalytic activity">
    <reaction evidence="1">
        <text>ATP + protein L-histidine = ADP + protein N-phospho-L-histidine.</text>
        <dbReference type="EC" id="2.7.13.3"/>
    </reaction>
</comment>
<evidence type="ECO:0000256" key="1">
    <source>
        <dbReference type="ARBA" id="ARBA00000085"/>
    </source>
</evidence>
<dbReference type="InterPro" id="IPR036641">
    <property type="entry name" value="HPT_dom_sf"/>
</dbReference>
<reference evidence="17 18" key="1">
    <citation type="submission" date="2020-03" db="EMBL/GenBank/DDBJ databases">
        <title>Complete genome sequence of Monaibacterium sp. ALG8 with diverse plasmids.</title>
        <authorList>
            <person name="Sun C."/>
        </authorList>
    </citation>
    <scope>NUCLEOTIDE SEQUENCE [LARGE SCALE GENOMIC DNA]</scope>
    <source>
        <strain evidence="17 18">ALG8</strain>
    </source>
</reference>
<evidence type="ECO:0000256" key="6">
    <source>
        <dbReference type="ARBA" id="ARBA00022679"/>
    </source>
</evidence>
<dbReference type="EC" id="2.7.13.3" evidence="2"/>
<dbReference type="SUPFAM" id="SSF50341">
    <property type="entry name" value="CheW-like"/>
    <property type="match status" value="1"/>
</dbReference>
<dbReference type="SMART" id="SM01231">
    <property type="entry name" value="H-kinase_dim"/>
    <property type="match status" value="1"/>
</dbReference>
<dbReference type="Gene3D" id="3.30.565.10">
    <property type="entry name" value="Histidine kinase-like ATPase, C-terminal domain"/>
    <property type="match status" value="1"/>
</dbReference>
<evidence type="ECO:0000256" key="10">
    <source>
        <dbReference type="ARBA" id="ARBA00023012"/>
    </source>
</evidence>
<dbReference type="Gene3D" id="1.20.120.160">
    <property type="entry name" value="HPT domain"/>
    <property type="match status" value="1"/>
</dbReference>
<keyword evidence="18" id="KW-1185">Reference proteome</keyword>
<dbReference type="InterPro" id="IPR051315">
    <property type="entry name" value="Bact_Chemotaxis_CheA"/>
</dbReference>
<dbReference type="GO" id="GO:0005524">
    <property type="term" value="F:ATP binding"/>
    <property type="evidence" value="ECO:0007669"/>
    <property type="project" value="UniProtKB-KW"/>
</dbReference>
<keyword evidence="5 12" id="KW-0597">Phosphoprotein</keyword>
<feature type="modified residue" description="Phosphohistidine" evidence="12">
    <location>
        <position position="47"/>
    </location>
</feature>
<keyword evidence="9" id="KW-0067">ATP-binding</keyword>
<dbReference type="SUPFAM" id="SSF55874">
    <property type="entry name" value="ATPase domain of HSP90 chaperone/DNA topoisomerase II/histidine kinase"/>
    <property type="match status" value="1"/>
</dbReference>
<keyword evidence="7" id="KW-0547">Nucleotide-binding</keyword>
<comment type="function">
    <text evidence="11">Involved in the transmission of sensory signals from the chemoreceptors to the flagellar motors. CheA is autophosphorylated; it can transfer its phosphate group to either CheB or CheY.</text>
</comment>
<dbReference type="InterPro" id="IPR003594">
    <property type="entry name" value="HATPase_dom"/>
</dbReference>
<dbReference type="FunFam" id="3.30.565.10:FF:000016">
    <property type="entry name" value="Chemotaxis protein CheA, putative"/>
    <property type="match status" value="1"/>
</dbReference>
<keyword evidence="10" id="KW-0902">Two-component regulatory system</keyword>
<evidence type="ECO:0000256" key="12">
    <source>
        <dbReference type="PROSITE-ProRule" id="PRU00110"/>
    </source>
</evidence>
<dbReference type="InterPro" id="IPR008207">
    <property type="entry name" value="Sig_transdc_His_kin_Hpt_dom"/>
</dbReference>
<dbReference type="GO" id="GO:0006935">
    <property type="term" value="P:chemotaxis"/>
    <property type="evidence" value="ECO:0007669"/>
    <property type="project" value="UniProtKB-KW"/>
</dbReference>
<evidence type="ECO:0000313" key="18">
    <source>
        <dbReference type="Proteomes" id="UP000500791"/>
    </source>
</evidence>
<dbReference type="InterPro" id="IPR002545">
    <property type="entry name" value="CheW-lke_dom"/>
</dbReference>
<sequence>MDQDEDYKDLFFTECDELLAELQDHLTLMSSGEHGRDIVDATFRAVHSVKGGAAAFGLDALTGFAHRFEAVMDACRAGRLDVDDTTLPILFRASDMMQELVEHSRSDAPLRDEVLQQITRSLDALVGIEPEPSAVATADTTGQTPPAADGEPIVVTFRPEPNFLACAHDPLRMLRGARRIGLTEVRVAGDLPPLEDLDPMVCPWTWHLTFAQAEPSVLRDFFSIYDLSARIDGVPTADAPATLPLRTSQPSEGARVPTTDGGTGVGYVKSLRVPLDRIDRLVNLVGEIVITQAAVAQVLSQPRHGVEDTLAHSIEALSRQVREMQDSVMAIRAQPIKSAFSRMPRIVRDLSATLEREVRIEVSGEETEVDTSVIEELIEPLTHMIRNAMDHGIEPSDERLAAGKARDGLLRLTAQHRGERVLITLEDDGRGLNRDKIVDVALQRGLIPSADGLTAEDIDNLIFLPGFSTASEVSNVSGRGVGMDVVRRKIQALGGRCLIHSTPGEGTRFQVALPLTLAVLEGMIVEVAQERYVVPLSTVIEAVQLRDGNVERLHNGQILVARRGEYLPVYSLADLFGSREQTSARGDMAIVVDTETDGQIALFVDALIGQRQVVLKGLEENYRAIAGVSGATILGDGRVALILDIPSLIERRKLMFKHQSKHRQETA</sequence>
<organism evidence="17 18">
    <name type="scientific">Pontivivens nitratireducens</name>
    <dbReference type="NCBI Taxonomy" id="2758038"/>
    <lineage>
        <taxon>Bacteria</taxon>
        <taxon>Pseudomonadati</taxon>
        <taxon>Pseudomonadota</taxon>
        <taxon>Alphaproteobacteria</taxon>
        <taxon>Rhodobacterales</taxon>
        <taxon>Paracoccaceae</taxon>
        <taxon>Pontivivens</taxon>
    </lineage>
</organism>
<dbReference type="InterPro" id="IPR004358">
    <property type="entry name" value="Sig_transdc_His_kin-like_C"/>
</dbReference>
<dbReference type="Gene3D" id="1.10.287.560">
    <property type="entry name" value="Histidine kinase CheA-like, homodimeric domain"/>
    <property type="match status" value="1"/>
</dbReference>
<dbReference type="RefSeq" id="WP_166187263.1">
    <property type="nucleotide sequence ID" value="NZ_CP049811.1"/>
</dbReference>
<feature type="domain" description="CheW-like" evidence="15">
    <location>
        <begin position="519"/>
        <end position="654"/>
    </location>
</feature>
<dbReference type="Pfam" id="PF01584">
    <property type="entry name" value="CheW"/>
    <property type="match status" value="1"/>
</dbReference>
<evidence type="ECO:0000256" key="9">
    <source>
        <dbReference type="ARBA" id="ARBA00022840"/>
    </source>
</evidence>
<evidence type="ECO:0000259" key="14">
    <source>
        <dbReference type="PROSITE" id="PS50109"/>
    </source>
</evidence>
<feature type="domain" description="HPt" evidence="16">
    <location>
        <begin position="1"/>
        <end position="104"/>
    </location>
</feature>
<dbReference type="GO" id="GO:0000155">
    <property type="term" value="F:phosphorelay sensor kinase activity"/>
    <property type="evidence" value="ECO:0007669"/>
    <property type="project" value="InterPro"/>
</dbReference>
<dbReference type="InterPro" id="IPR005467">
    <property type="entry name" value="His_kinase_dom"/>
</dbReference>
<dbReference type="Proteomes" id="UP000500791">
    <property type="component" value="Chromosome"/>
</dbReference>
<evidence type="ECO:0000256" key="4">
    <source>
        <dbReference type="ARBA" id="ARBA00022500"/>
    </source>
</evidence>
<dbReference type="InterPro" id="IPR004105">
    <property type="entry name" value="CheA-like_dim"/>
</dbReference>
<dbReference type="SUPFAM" id="SSF47226">
    <property type="entry name" value="Histidine-containing phosphotransfer domain, HPT domain"/>
    <property type="match status" value="1"/>
</dbReference>
<keyword evidence="4" id="KW-0145">Chemotaxis</keyword>
<evidence type="ECO:0000259" key="15">
    <source>
        <dbReference type="PROSITE" id="PS50851"/>
    </source>
</evidence>
<dbReference type="CDD" id="cd16916">
    <property type="entry name" value="HATPase_CheA-like"/>
    <property type="match status" value="1"/>
</dbReference>
<dbReference type="PRINTS" id="PR00344">
    <property type="entry name" value="BCTRLSENSOR"/>
</dbReference>
<dbReference type="PROSITE" id="PS50894">
    <property type="entry name" value="HPT"/>
    <property type="match status" value="1"/>
</dbReference>
<dbReference type="CDD" id="cd00088">
    <property type="entry name" value="HPT"/>
    <property type="match status" value="1"/>
</dbReference>
<dbReference type="InterPro" id="IPR036061">
    <property type="entry name" value="CheW-like_dom_sf"/>
</dbReference>
<protein>
    <recommendedName>
        <fullName evidence="3">Chemotaxis protein CheA</fullName>
        <ecNumber evidence="2">2.7.13.3</ecNumber>
    </recommendedName>
</protein>
<dbReference type="InterPro" id="IPR036890">
    <property type="entry name" value="HATPase_C_sf"/>
</dbReference>
<dbReference type="GO" id="GO:0005737">
    <property type="term" value="C:cytoplasm"/>
    <property type="evidence" value="ECO:0007669"/>
    <property type="project" value="InterPro"/>
</dbReference>
<dbReference type="InterPro" id="IPR036097">
    <property type="entry name" value="HisK_dim/P_sf"/>
</dbReference>
<evidence type="ECO:0000313" key="17">
    <source>
        <dbReference type="EMBL" id="QIK39307.1"/>
    </source>
</evidence>
<dbReference type="CDD" id="cd00731">
    <property type="entry name" value="CheA_reg"/>
    <property type="match status" value="1"/>
</dbReference>
<evidence type="ECO:0000256" key="5">
    <source>
        <dbReference type="ARBA" id="ARBA00022553"/>
    </source>
</evidence>
<evidence type="ECO:0000256" key="8">
    <source>
        <dbReference type="ARBA" id="ARBA00022777"/>
    </source>
</evidence>
<gene>
    <name evidence="17" type="ORF">G8E03_00160</name>
</gene>
<dbReference type="Pfam" id="PF02518">
    <property type="entry name" value="HATPase_c"/>
    <property type="match status" value="1"/>
</dbReference>
<dbReference type="SMART" id="SM00387">
    <property type="entry name" value="HATPase_c"/>
    <property type="match status" value="1"/>
</dbReference>
<dbReference type="Pfam" id="PF01627">
    <property type="entry name" value="Hpt"/>
    <property type="match status" value="1"/>
</dbReference>
<evidence type="ECO:0000256" key="3">
    <source>
        <dbReference type="ARBA" id="ARBA00021495"/>
    </source>
</evidence>
<dbReference type="Pfam" id="PF02895">
    <property type="entry name" value="H-kinase_dim"/>
    <property type="match status" value="1"/>
</dbReference>
<keyword evidence="8" id="KW-0418">Kinase</keyword>
<dbReference type="SUPFAM" id="SSF47384">
    <property type="entry name" value="Homodimeric domain of signal transducing histidine kinase"/>
    <property type="match status" value="1"/>
</dbReference>
<evidence type="ECO:0000256" key="2">
    <source>
        <dbReference type="ARBA" id="ARBA00012438"/>
    </source>
</evidence>
<feature type="region of interest" description="Disordered" evidence="13">
    <location>
        <begin position="241"/>
        <end position="261"/>
    </location>
</feature>
<dbReference type="PANTHER" id="PTHR43395">
    <property type="entry name" value="SENSOR HISTIDINE KINASE CHEA"/>
    <property type="match status" value="1"/>
</dbReference>
<dbReference type="SMART" id="SM00073">
    <property type="entry name" value="HPT"/>
    <property type="match status" value="1"/>
</dbReference>
<dbReference type="SMART" id="SM00260">
    <property type="entry name" value="CheW"/>
    <property type="match status" value="1"/>
</dbReference>
<name>A0A6G7VHP0_9RHOB</name>
<dbReference type="AlphaFoldDB" id="A0A6G7VHP0"/>
<evidence type="ECO:0000259" key="16">
    <source>
        <dbReference type="PROSITE" id="PS50894"/>
    </source>
</evidence>
<dbReference type="InterPro" id="IPR037006">
    <property type="entry name" value="CheA-like_homodim_sf"/>
</dbReference>
<dbReference type="EMBL" id="CP049811">
    <property type="protein sequence ID" value="QIK39307.1"/>
    <property type="molecule type" value="Genomic_DNA"/>
</dbReference>